<feature type="transmembrane region" description="Helical" evidence="1">
    <location>
        <begin position="78"/>
        <end position="97"/>
    </location>
</feature>
<feature type="transmembrane region" description="Helical" evidence="1">
    <location>
        <begin position="38"/>
        <end position="58"/>
    </location>
</feature>
<proteinExistence type="predicted"/>
<dbReference type="AlphaFoldDB" id="A0A921DQ59"/>
<evidence type="ECO:0000313" key="2">
    <source>
        <dbReference type="EMBL" id="HJD96125.1"/>
    </source>
</evidence>
<evidence type="ECO:0000256" key="1">
    <source>
        <dbReference type="SAM" id="Phobius"/>
    </source>
</evidence>
<feature type="transmembrane region" description="Helical" evidence="1">
    <location>
        <begin position="109"/>
        <end position="135"/>
    </location>
</feature>
<protein>
    <submittedName>
        <fullName evidence="2">Uncharacterized protein</fullName>
    </submittedName>
</protein>
<dbReference type="EMBL" id="DYZA01000014">
    <property type="protein sequence ID" value="HJD96125.1"/>
    <property type="molecule type" value="Genomic_DNA"/>
</dbReference>
<organism evidence="2 3">
    <name type="scientific">Mailhella massiliensis</name>
    <dbReference type="NCBI Taxonomy" id="1903261"/>
    <lineage>
        <taxon>Bacteria</taxon>
        <taxon>Pseudomonadati</taxon>
        <taxon>Thermodesulfobacteriota</taxon>
        <taxon>Desulfovibrionia</taxon>
        <taxon>Desulfovibrionales</taxon>
        <taxon>Desulfovibrionaceae</taxon>
        <taxon>Mailhella</taxon>
    </lineage>
</organism>
<comment type="caution">
    <text evidence="2">The sequence shown here is derived from an EMBL/GenBank/DDBJ whole genome shotgun (WGS) entry which is preliminary data.</text>
</comment>
<keyword evidence="1" id="KW-0472">Membrane</keyword>
<sequence length="141" mass="15243">MASAKKGAGRRAAELFSALAPKKAQGGNLVLRVMRGELSLTVTFWIFCVSVPLVAHLLFSRVIYPILDVHTWYGSSLFIIWAALSLLYGAVACLGLWRSRKNFRGSKTWADLAGLFAAAGAAGAAAYAVMILTSWHMLLNL</sequence>
<accession>A0A921DQ59</accession>
<name>A0A921DQ59_9BACT</name>
<dbReference type="RefSeq" id="WP_304120235.1">
    <property type="nucleotide sequence ID" value="NZ_DYZA01000014.1"/>
</dbReference>
<dbReference type="Proteomes" id="UP000698963">
    <property type="component" value="Unassembled WGS sequence"/>
</dbReference>
<reference evidence="2" key="2">
    <citation type="submission" date="2021-09" db="EMBL/GenBank/DDBJ databases">
        <authorList>
            <person name="Gilroy R."/>
        </authorList>
    </citation>
    <scope>NUCLEOTIDE SEQUENCE</scope>
    <source>
        <strain evidence="2">ChiGjej2B2-19336</strain>
    </source>
</reference>
<keyword evidence="1" id="KW-0812">Transmembrane</keyword>
<evidence type="ECO:0000313" key="3">
    <source>
        <dbReference type="Proteomes" id="UP000698963"/>
    </source>
</evidence>
<keyword evidence="1" id="KW-1133">Transmembrane helix</keyword>
<reference evidence="2" key="1">
    <citation type="journal article" date="2021" name="PeerJ">
        <title>Extensive microbial diversity within the chicken gut microbiome revealed by metagenomics and culture.</title>
        <authorList>
            <person name="Gilroy R."/>
            <person name="Ravi A."/>
            <person name="Getino M."/>
            <person name="Pursley I."/>
            <person name="Horton D.L."/>
            <person name="Alikhan N.F."/>
            <person name="Baker D."/>
            <person name="Gharbi K."/>
            <person name="Hall N."/>
            <person name="Watson M."/>
            <person name="Adriaenssens E.M."/>
            <person name="Foster-Nyarko E."/>
            <person name="Jarju S."/>
            <person name="Secka A."/>
            <person name="Antonio M."/>
            <person name="Oren A."/>
            <person name="Chaudhuri R.R."/>
            <person name="La Ragione R."/>
            <person name="Hildebrand F."/>
            <person name="Pallen M.J."/>
        </authorList>
    </citation>
    <scope>NUCLEOTIDE SEQUENCE</scope>
    <source>
        <strain evidence="2">ChiGjej2B2-19336</strain>
    </source>
</reference>
<gene>
    <name evidence="2" type="ORF">K8W16_00560</name>
</gene>